<evidence type="ECO:0000313" key="11">
    <source>
        <dbReference type="Proteomes" id="UP000007880"/>
    </source>
</evidence>
<accession>I0I3J9</accession>
<dbReference type="AlphaFoldDB" id="I0I3J9"/>
<dbReference type="Gene3D" id="3.20.20.80">
    <property type="entry name" value="Glycosidases"/>
    <property type="match status" value="1"/>
</dbReference>
<dbReference type="SMART" id="SM00812">
    <property type="entry name" value="Alpha_L_fucos"/>
    <property type="match status" value="1"/>
</dbReference>
<feature type="site" description="May be important for catalysis" evidence="7">
    <location>
        <position position="293"/>
    </location>
</feature>
<dbReference type="GO" id="GO:0006004">
    <property type="term" value="P:fucose metabolic process"/>
    <property type="evidence" value="ECO:0007669"/>
    <property type="project" value="InterPro"/>
</dbReference>
<dbReference type="PATRIC" id="fig|926550.5.peg.2001"/>
<feature type="domain" description="Glycoside hydrolase family 29 N-terminal" evidence="8">
    <location>
        <begin position="2"/>
        <end position="363"/>
    </location>
</feature>
<proteinExistence type="inferred from homology"/>
<gene>
    <name evidence="10" type="ordered locus">CLDAP_17970</name>
</gene>
<dbReference type="InterPro" id="IPR017853">
    <property type="entry name" value="GH"/>
</dbReference>
<name>I0I3J9_CALAS</name>
<dbReference type="Pfam" id="PF16757">
    <property type="entry name" value="Fucosidase_C"/>
    <property type="match status" value="1"/>
</dbReference>
<dbReference type="PANTHER" id="PTHR10030:SF37">
    <property type="entry name" value="ALPHA-L-FUCOSIDASE-RELATED"/>
    <property type="match status" value="1"/>
</dbReference>
<feature type="domain" description="Alpha-L-fucosidase C-terminal" evidence="9">
    <location>
        <begin position="383"/>
        <end position="455"/>
    </location>
</feature>
<dbReference type="OrthoDB" id="107551at2"/>
<dbReference type="GO" id="GO:0004560">
    <property type="term" value="F:alpha-L-fucosidase activity"/>
    <property type="evidence" value="ECO:0007669"/>
    <property type="project" value="InterPro"/>
</dbReference>
<evidence type="ECO:0000256" key="6">
    <source>
        <dbReference type="ARBA" id="ARBA00023295"/>
    </source>
</evidence>
<dbReference type="InterPro" id="IPR013780">
    <property type="entry name" value="Glyco_hydro_b"/>
</dbReference>
<dbReference type="EMBL" id="AP012337">
    <property type="protein sequence ID" value="BAL99836.1"/>
    <property type="molecule type" value="Genomic_DNA"/>
</dbReference>
<dbReference type="GO" id="GO:0016139">
    <property type="term" value="P:glycoside catabolic process"/>
    <property type="evidence" value="ECO:0007669"/>
    <property type="project" value="TreeGrafter"/>
</dbReference>
<dbReference type="EC" id="3.2.1.51" evidence="3"/>
<organism evidence="10 11">
    <name type="scientific">Caldilinea aerophila (strain DSM 14535 / JCM 11387 / NBRC 104270 / STL-6-O1)</name>
    <dbReference type="NCBI Taxonomy" id="926550"/>
    <lineage>
        <taxon>Bacteria</taxon>
        <taxon>Bacillati</taxon>
        <taxon>Chloroflexota</taxon>
        <taxon>Caldilineae</taxon>
        <taxon>Caldilineales</taxon>
        <taxon>Caldilineaceae</taxon>
        <taxon>Caldilinea</taxon>
    </lineage>
</organism>
<evidence type="ECO:0000259" key="9">
    <source>
        <dbReference type="Pfam" id="PF16757"/>
    </source>
</evidence>
<sequence>MSYQPTFESVSTHPLPAWFDNAKLGIFIHWGLYSVPGWAPLAGELSEILATGDWAKWFTNNPYAEWYMNSMRIVGSPTHRYHLETYGATFSYFDFAEEFNTAAERWDPDAWAALFRRVHARYAVLTTKHHEGFLLWPSQTPNPYIAGYQARRDLVGEFAEAIRRHGMIAGLYYSGGLDWTFNDTVIQHIADIPRAVPQTPTYIHYANAHWRELIDRYQTMILWNDIAYPAATNLNELFAYYYNRLPEGVINNRFTQRFQLGADGNIIADNFYDFETPEYTSFSDIRTKKWESCRGIGASFGYNRNEGPEQLLSVENLVRSFVDIVSKNGNLLLNVGPMADGVIPELQRERLLGLGKWLDINGDAIFDTRPWIVAEGITDAGVDVRFTQKAGDLYVTLLGTPATALFQIKGLRCQANTTINLLGSAEPLGWHTTEEGVVIRLADTLPTSPAHSLRISPAPHYQP</sequence>
<dbReference type="HOGENOM" id="CLU_002934_6_2_0"/>
<evidence type="ECO:0000256" key="1">
    <source>
        <dbReference type="ARBA" id="ARBA00004071"/>
    </source>
</evidence>
<protein>
    <recommendedName>
        <fullName evidence="3">alpha-L-fucosidase</fullName>
        <ecNumber evidence="3">3.2.1.51</ecNumber>
    </recommendedName>
</protein>
<dbReference type="InterPro" id="IPR057739">
    <property type="entry name" value="Glyco_hydro_29_N"/>
</dbReference>
<reference evidence="10 11" key="1">
    <citation type="submission" date="2012-02" db="EMBL/GenBank/DDBJ databases">
        <title>Complete genome sequence of Caldilinea aerophila DSM 14535 (= NBRC 102666).</title>
        <authorList>
            <person name="Oguchi A."/>
            <person name="Hosoyama A."/>
            <person name="Sekine M."/>
            <person name="Fukai R."/>
            <person name="Kato Y."/>
            <person name="Nakamura S."/>
            <person name="Hanada S."/>
            <person name="Yamazaki S."/>
            <person name="Fujita N."/>
        </authorList>
    </citation>
    <scope>NUCLEOTIDE SEQUENCE [LARGE SCALE GENOMIC DNA]</scope>
    <source>
        <strain evidence="11">DSM 14535 / JCM 11387 / NBRC 104270 / STL-6-O1</strain>
    </source>
</reference>
<keyword evidence="4" id="KW-0732">Signal</keyword>
<dbReference type="InterPro" id="IPR000933">
    <property type="entry name" value="Glyco_hydro_29"/>
</dbReference>
<dbReference type="eggNOG" id="COG3669">
    <property type="taxonomic scope" value="Bacteria"/>
</dbReference>
<dbReference type="Gene3D" id="2.60.40.1180">
    <property type="entry name" value="Golgi alpha-mannosidase II"/>
    <property type="match status" value="1"/>
</dbReference>
<dbReference type="InterPro" id="IPR031919">
    <property type="entry name" value="Fucosidase_C"/>
</dbReference>
<dbReference type="PIRSF" id="PIRSF001092">
    <property type="entry name" value="Alpha-L-fucosidase"/>
    <property type="match status" value="1"/>
</dbReference>
<keyword evidence="11" id="KW-1185">Reference proteome</keyword>
<evidence type="ECO:0000256" key="2">
    <source>
        <dbReference type="ARBA" id="ARBA00007951"/>
    </source>
</evidence>
<keyword evidence="5" id="KW-0378">Hydrolase</keyword>
<dbReference type="Pfam" id="PF01120">
    <property type="entry name" value="Alpha_L_fucos"/>
    <property type="match status" value="1"/>
</dbReference>
<dbReference type="GO" id="GO:0005764">
    <property type="term" value="C:lysosome"/>
    <property type="evidence" value="ECO:0007669"/>
    <property type="project" value="TreeGrafter"/>
</dbReference>
<evidence type="ECO:0000256" key="4">
    <source>
        <dbReference type="ARBA" id="ARBA00022729"/>
    </source>
</evidence>
<dbReference type="PANTHER" id="PTHR10030">
    <property type="entry name" value="ALPHA-L-FUCOSIDASE"/>
    <property type="match status" value="1"/>
</dbReference>
<evidence type="ECO:0000259" key="8">
    <source>
        <dbReference type="Pfam" id="PF01120"/>
    </source>
</evidence>
<dbReference type="Proteomes" id="UP000007880">
    <property type="component" value="Chromosome"/>
</dbReference>
<keyword evidence="6" id="KW-0326">Glycosidase</keyword>
<comment type="function">
    <text evidence="1">Alpha-L-fucosidase is responsible for hydrolyzing the alpha-1,6-linked fucose joined to the reducing-end N-acetylglucosamine of the carbohydrate moieties of glycoproteins.</text>
</comment>
<evidence type="ECO:0000256" key="7">
    <source>
        <dbReference type="PIRSR" id="PIRSR001092-1"/>
    </source>
</evidence>
<dbReference type="InterPro" id="IPR016286">
    <property type="entry name" value="FUC_metazoa-typ"/>
</dbReference>
<evidence type="ECO:0000313" key="10">
    <source>
        <dbReference type="EMBL" id="BAL99836.1"/>
    </source>
</evidence>
<evidence type="ECO:0000256" key="3">
    <source>
        <dbReference type="ARBA" id="ARBA00012662"/>
    </source>
</evidence>
<comment type="similarity">
    <text evidence="2">Belongs to the glycosyl hydrolase 29 family.</text>
</comment>
<dbReference type="SUPFAM" id="SSF51445">
    <property type="entry name" value="(Trans)glycosidases"/>
    <property type="match status" value="1"/>
</dbReference>
<dbReference type="RefSeq" id="WP_014433074.1">
    <property type="nucleotide sequence ID" value="NC_017079.1"/>
</dbReference>
<evidence type="ECO:0000256" key="5">
    <source>
        <dbReference type="ARBA" id="ARBA00022801"/>
    </source>
</evidence>
<dbReference type="PRINTS" id="PR00741">
    <property type="entry name" value="GLHYDRLASE29"/>
</dbReference>
<dbReference type="STRING" id="926550.CLDAP_17970"/>
<dbReference type="KEGG" id="cap:CLDAP_17970"/>